<reference evidence="6 7" key="1">
    <citation type="submission" date="2020-04" db="EMBL/GenBank/DDBJ databases">
        <title>Perkinsus olseni comparative genomics.</title>
        <authorList>
            <person name="Bogema D.R."/>
        </authorList>
    </citation>
    <scope>NUCLEOTIDE SEQUENCE [LARGE SCALE GENOMIC DNA]</scope>
    <source>
        <strain evidence="6 7">ATCC PRA-207</strain>
    </source>
</reference>
<feature type="region of interest" description="Disordered" evidence="4">
    <location>
        <begin position="464"/>
        <end position="485"/>
    </location>
</feature>
<evidence type="ECO:0000259" key="5">
    <source>
        <dbReference type="SMART" id="SM00249"/>
    </source>
</evidence>
<evidence type="ECO:0000256" key="4">
    <source>
        <dbReference type="SAM" id="MobiDB-lite"/>
    </source>
</evidence>
<dbReference type="Gene3D" id="3.30.40.10">
    <property type="entry name" value="Zinc/RING finger domain, C3HC4 (zinc finger)"/>
    <property type="match status" value="1"/>
</dbReference>
<keyword evidence="2" id="KW-0863">Zinc-finger</keyword>
<feature type="compositionally biased region" description="Low complexity" evidence="4">
    <location>
        <begin position="73"/>
        <end position="82"/>
    </location>
</feature>
<keyword evidence="7" id="KW-1185">Reference proteome</keyword>
<feature type="non-terminal residue" evidence="6">
    <location>
        <position position="485"/>
    </location>
</feature>
<evidence type="ECO:0000256" key="2">
    <source>
        <dbReference type="ARBA" id="ARBA00022771"/>
    </source>
</evidence>
<evidence type="ECO:0000256" key="1">
    <source>
        <dbReference type="ARBA" id="ARBA00022723"/>
    </source>
</evidence>
<feature type="compositionally biased region" description="Basic and acidic residues" evidence="4">
    <location>
        <begin position="118"/>
        <end position="140"/>
    </location>
</feature>
<dbReference type="InterPro" id="IPR013083">
    <property type="entry name" value="Znf_RING/FYVE/PHD"/>
</dbReference>
<feature type="domain" description="Zinc finger PHD-type" evidence="5">
    <location>
        <begin position="200"/>
        <end position="268"/>
    </location>
</feature>
<proteinExistence type="predicted"/>
<keyword evidence="1" id="KW-0479">Metal-binding</keyword>
<feature type="compositionally biased region" description="Low complexity" evidence="4">
    <location>
        <begin position="154"/>
        <end position="171"/>
    </location>
</feature>
<dbReference type="AlphaFoldDB" id="A0A7J6UBF9"/>
<organism evidence="6 7">
    <name type="scientific">Perkinsus olseni</name>
    <name type="common">Perkinsus atlanticus</name>
    <dbReference type="NCBI Taxonomy" id="32597"/>
    <lineage>
        <taxon>Eukaryota</taxon>
        <taxon>Sar</taxon>
        <taxon>Alveolata</taxon>
        <taxon>Perkinsozoa</taxon>
        <taxon>Perkinsea</taxon>
        <taxon>Perkinsida</taxon>
        <taxon>Perkinsidae</taxon>
        <taxon>Perkinsus</taxon>
    </lineage>
</organism>
<comment type="caution">
    <text evidence="6">The sequence shown here is derived from an EMBL/GenBank/DDBJ whole genome shotgun (WGS) entry which is preliminary data.</text>
</comment>
<feature type="compositionally biased region" description="Basic residues" evidence="4">
    <location>
        <begin position="172"/>
        <end position="186"/>
    </location>
</feature>
<feature type="domain" description="Zinc finger PHD-type" evidence="5">
    <location>
        <begin position="339"/>
        <end position="419"/>
    </location>
</feature>
<evidence type="ECO:0000313" key="7">
    <source>
        <dbReference type="Proteomes" id="UP000553632"/>
    </source>
</evidence>
<evidence type="ECO:0000313" key="6">
    <source>
        <dbReference type="EMBL" id="KAF4754517.1"/>
    </source>
</evidence>
<gene>
    <name evidence="6" type="ORF">FOZ63_002655</name>
</gene>
<feature type="non-terminal residue" evidence="6">
    <location>
        <position position="1"/>
    </location>
</feature>
<dbReference type="EMBL" id="JABANO010004844">
    <property type="protein sequence ID" value="KAF4754517.1"/>
    <property type="molecule type" value="Genomic_DNA"/>
</dbReference>
<name>A0A7J6UBF9_PEROL</name>
<dbReference type="SMART" id="SM00249">
    <property type="entry name" value="PHD"/>
    <property type="match status" value="2"/>
</dbReference>
<dbReference type="InterPro" id="IPR001965">
    <property type="entry name" value="Znf_PHD"/>
</dbReference>
<protein>
    <recommendedName>
        <fullName evidence="5">Zinc finger PHD-type domain-containing protein</fullName>
    </recommendedName>
</protein>
<evidence type="ECO:0000256" key="3">
    <source>
        <dbReference type="ARBA" id="ARBA00022833"/>
    </source>
</evidence>
<feature type="compositionally biased region" description="Polar residues" evidence="4">
    <location>
        <begin position="141"/>
        <end position="153"/>
    </location>
</feature>
<keyword evidence="3" id="KW-0862">Zinc</keyword>
<accession>A0A7J6UBF9</accession>
<feature type="region of interest" description="Disordered" evidence="4">
    <location>
        <begin position="1"/>
        <end position="192"/>
    </location>
</feature>
<dbReference type="Proteomes" id="UP000553632">
    <property type="component" value="Unassembled WGS sequence"/>
</dbReference>
<dbReference type="GO" id="GO:0008270">
    <property type="term" value="F:zinc ion binding"/>
    <property type="evidence" value="ECO:0007669"/>
    <property type="project" value="UniProtKB-KW"/>
</dbReference>
<sequence length="485" mass="53432">PTQVSLLNDEERGQRDYLIPQQQQQQEEEEEEEGEKEKRNHENTIQQCDVDEDEDDVSPPSTLHDDVVSLTHSPAAAAGSSSLDGGERSSGYKRGSVRATAAKSKPDKTTTLRRRKRYEVNEEEKKMDETARITAKDTRRTVSSPRPSLMMNTNGNSSIGSSRSSSSSNGSVRKRRKISPSSRNHKSNVSSSSPAAAAACCSICRKSDHTNATTNTGFMNNNKNRLLKCEKCGRYAHTTCYKGFVTKGGSATTATTTNNNTVCCLSCRAASSLSCKCGLCGLDDKSGSLMIYRSDLPGQFVHMRCALFLKPDRLREDAQASNDKLQIIGNLMKIGRRRQCLICSKPGAVRCGYPGCTVRYHPSCLDRAIAAGETNDTYKRIIRGPGMKQAVSSAIVDENFERMTKCGHTYLRIFCSQHKDKLCICGKRIEDGEETVDCRLKDDGCVYGTLHKGCMDIRRDLHKGDDDDDDSCSSSSSRDGFCPHC</sequence>